<gene>
    <name evidence="3" type="ORF">LRS13_05265</name>
    <name evidence="2" type="ORF">LRS13_20315</name>
</gene>
<dbReference type="InterPro" id="IPR024967">
    <property type="entry name" value="DNA-bd_IS481-type"/>
</dbReference>
<protein>
    <submittedName>
        <fullName evidence="2">Helix-turn-helix domain-containing protein</fullName>
    </submittedName>
</protein>
<dbReference type="Gene3D" id="1.10.10.60">
    <property type="entry name" value="Homeodomain-like"/>
    <property type="match status" value="1"/>
</dbReference>
<sequence length="251" mass="27477">MFIRTSLEAGGCLSPSSKEFRMKLHANARLSPIGRRLLVDRVERDGWTVQAASESLGISSRTASKWLARYRSEGETGLLDRSSAPHVVANRSSPETEQLIASLRRVRFTAPEIAELTGRPVSTVSAICKRLGMGKLGRLGLEPAQRYERARPGELIHIDVKKLGRIEGGAGKRITGGIPFNRDPTRTDAAGVRRRVKGWDAVHVAIDDATRLAYAEVLPDEKAATAVGFLRRAIAFYARHGITVERVLTDG</sequence>
<dbReference type="SUPFAM" id="SSF53098">
    <property type="entry name" value="Ribonuclease H-like"/>
    <property type="match status" value="1"/>
</dbReference>
<dbReference type="InterPro" id="IPR036397">
    <property type="entry name" value="RNaseH_sf"/>
</dbReference>
<organism evidence="2 4">
    <name type="scientific">Svornostia abyssi</name>
    <dbReference type="NCBI Taxonomy" id="2898438"/>
    <lineage>
        <taxon>Bacteria</taxon>
        <taxon>Bacillati</taxon>
        <taxon>Actinomycetota</taxon>
        <taxon>Thermoleophilia</taxon>
        <taxon>Solirubrobacterales</taxon>
        <taxon>Baekduiaceae</taxon>
        <taxon>Svornostia</taxon>
    </lineage>
</organism>
<dbReference type="Gene3D" id="3.30.420.10">
    <property type="entry name" value="Ribonuclease H-like superfamily/Ribonuclease H"/>
    <property type="match status" value="1"/>
</dbReference>
<dbReference type="Proteomes" id="UP001058860">
    <property type="component" value="Chromosome"/>
</dbReference>
<feature type="domain" description="DNA-binding" evidence="1">
    <location>
        <begin position="22"/>
        <end position="105"/>
    </location>
</feature>
<evidence type="ECO:0000259" key="1">
    <source>
        <dbReference type="Pfam" id="PF13011"/>
    </source>
</evidence>
<dbReference type="InterPro" id="IPR009057">
    <property type="entry name" value="Homeodomain-like_sf"/>
</dbReference>
<reference evidence="2" key="2">
    <citation type="journal article" date="2024" name="Int. J. Syst. Evol. Microbiol.">
        <title>Svornostia abyssi gen. nov., sp. nov. isolated from the world's deepest silver-uranium mine currently devoted to the extraction of radon-saturated water.</title>
        <authorList>
            <person name="Kapinusova G."/>
            <person name="Suman J."/>
            <person name="Strejcek M."/>
            <person name="Pajer P."/>
            <person name="Cajthaml T."/>
            <person name="Ulbrich P."/>
            <person name="Neumann-Schaal M."/>
            <person name="Uhlik O."/>
        </authorList>
    </citation>
    <scope>NUCLEOTIDE SEQUENCE</scope>
    <source>
        <strain evidence="2">J379</strain>
    </source>
</reference>
<dbReference type="EMBL" id="CP088295">
    <property type="protein sequence ID" value="UUY02999.1"/>
    <property type="molecule type" value="Genomic_DNA"/>
</dbReference>
<dbReference type="RefSeq" id="WP_353863517.1">
    <property type="nucleotide sequence ID" value="NZ_CP088295.1"/>
</dbReference>
<dbReference type="Pfam" id="PF13011">
    <property type="entry name" value="LZ_Tnp_IS481"/>
    <property type="match status" value="1"/>
</dbReference>
<evidence type="ECO:0000313" key="3">
    <source>
        <dbReference type="EMBL" id="UUY04940.1"/>
    </source>
</evidence>
<dbReference type="SUPFAM" id="SSF46689">
    <property type="entry name" value="Homeodomain-like"/>
    <property type="match status" value="1"/>
</dbReference>
<reference evidence="4" key="1">
    <citation type="submission" date="2021-11" db="EMBL/GenBank/DDBJ databases">
        <title>Cultivation dependent microbiological survey of springs from the worlds oldest radium mine currently devoted to the extraction of radon-saturated water.</title>
        <authorList>
            <person name="Kapinusova G."/>
            <person name="Smrhova T."/>
            <person name="Strejcek M."/>
            <person name="Suman J."/>
            <person name="Jani K."/>
            <person name="Pajer P."/>
            <person name="Uhlik O."/>
        </authorList>
    </citation>
    <scope>NUCLEOTIDE SEQUENCE [LARGE SCALE GENOMIC DNA]</scope>
    <source>
        <strain evidence="4">J379</strain>
    </source>
</reference>
<dbReference type="InterPro" id="IPR012337">
    <property type="entry name" value="RNaseH-like_sf"/>
</dbReference>
<name>A0ABY5PE92_9ACTN</name>
<evidence type="ECO:0000313" key="4">
    <source>
        <dbReference type="Proteomes" id="UP001058860"/>
    </source>
</evidence>
<accession>A0ABY5PE92</accession>
<proteinExistence type="predicted"/>
<dbReference type="EMBL" id="CP088295">
    <property type="protein sequence ID" value="UUY04940.1"/>
    <property type="molecule type" value="Genomic_DNA"/>
</dbReference>
<keyword evidence="4" id="KW-1185">Reference proteome</keyword>
<evidence type="ECO:0000313" key="2">
    <source>
        <dbReference type="EMBL" id="UUY02999.1"/>
    </source>
</evidence>